<protein>
    <submittedName>
        <fullName evidence="1">Uncharacterized protein</fullName>
    </submittedName>
</protein>
<proteinExistence type="predicted"/>
<name>A0A6A6X931_9PLEO</name>
<gene>
    <name evidence="1" type="ORF">K505DRAFT_338304</name>
</gene>
<dbReference type="AlphaFoldDB" id="A0A6A6X931"/>
<evidence type="ECO:0000313" key="2">
    <source>
        <dbReference type="Proteomes" id="UP000799757"/>
    </source>
</evidence>
<accession>A0A6A6X931</accession>
<sequence length="165" mass="19004">MLSNWFSSRFSPRRLTLAQTSSCRGSSRKILRGIPRWQTNIEEEVVKVEKEVRNEQRHKEEEPRHTECKRNRKAMEGAFRCKGLESGTQEETWRTTAKGRGRATILSGMTNWCVLIANRGTFIMHTGDKRPMDKPQCIGSKENEKIYLSGDMGSISLAKHDCHYT</sequence>
<evidence type="ECO:0000313" key="1">
    <source>
        <dbReference type="EMBL" id="KAF2792848.1"/>
    </source>
</evidence>
<keyword evidence="2" id="KW-1185">Reference proteome</keyword>
<reference evidence="1" key="1">
    <citation type="journal article" date="2020" name="Stud. Mycol.">
        <title>101 Dothideomycetes genomes: a test case for predicting lifestyles and emergence of pathogens.</title>
        <authorList>
            <person name="Haridas S."/>
            <person name="Albert R."/>
            <person name="Binder M."/>
            <person name="Bloem J."/>
            <person name="Labutti K."/>
            <person name="Salamov A."/>
            <person name="Andreopoulos B."/>
            <person name="Baker S."/>
            <person name="Barry K."/>
            <person name="Bills G."/>
            <person name="Bluhm B."/>
            <person name="Cannon C."/>
            <person name="Castanera R."/>
            <person name="Culley D."/>
            <person name="Daum C."/>
            <person name="Ezra D."/>
            <person name="Gonzalez J."/>
            <person name="Henrissat B."/>
            <person name="Kuo A."/>
            <person name="Liang C."/>
            <person name="Lipzen A."/>
            <person name="Lutzoni F."/>
            <person name="Magnuson J."/>
            <person name="Mondo S."/>
            <person name="Nolan M."/>
            <person name="Ohm R."/>
            <person name="Pangilinan J."/>
            <person name="Park H.-J."/>
            <person name="Ramirez L."/>
            <person name="Alfaro M."/>
            <person name="Sun H."/>
            <person name="Tritt A."/>
            <person name="Yoshinaga Y."/>
            <person name="Zwiers L.-H."/>
            <person name="Turgeon B."/>
            <person name="Goodwin S."/>
            <person name="Spatafora J."/>
            <person name="Crous P."/>
            <person name="Grigoriev I."/>
        </authorList>
    </citation>
    <scope>NUCLEOTIDE SEQUENCE</scope>
    <source>
        <strain evidence="1">CBS 109.77</strain>
    </source>
</reference>
<dbReference type="Proteomes" id="UP000799757">
    <property type="component" value="Unassembled WGS sequence"/>
</dbReference>
<organism evidence="1 2">
    <name type="scientific">Melanomma pulvis-pyrius CBS 109.77</name>
    <dbReference type="NCBI Taxonomy" id="1314802"/>
    <lineage>
        <taxon>Eukaryota</taxon>
        <taxon>Fungi</taxon>
        <taxon>Dikarya</taxon>
        <taxon>Ascomycota</taxon>
        <taxon>Pezizomycotina</taxon>
        <taxon>Dothideomycetes</taxon>
        <taxon>Pleosporomycetidae</taxon>
        <taxon>Pleosporales</taxon>
        <taxon>Melanommataceae</taxon>
        <taxon>Melanomma</taxon>
    </lineage>
</organism>
<dbReference type="EMBL" id="MU001952">
    <property type="protein sequence ID" value="KAF2792848.1"/>
    <property type="molecule type" value="Genomic_DNA"/>
</dbReference>